<accession>A0A2P2Q2L4</accession>
<evidence type="ECO:0000313" key="1">
    <source>
        <dbReference type="EMBL" id="MBX61227.1"/>
    </source>
</evidence>
<proteinExistence type="predicted"/>
<dbReference type="AlphaFoldDB" id="A0A2P2Q2L4"/>
<name>A0A2P2Q2L4_RHIMU</name>
<reference evidence="1" key="1">
    <citation type="submission" date="2018-02" db="EMBL/GenBank/DDBJ databases">
        <title>Rhizophora mucronata_Transcriptome.</title>
        <authorList>
            <person name="Meera S.P."/>
            <person name="Sreeshan A."/>
            <person name="Augustine A."/>
        </authorList>
    </citation>
    <scope>NUCLEOTIDE SEQUENCE</scope>
    <source>
        <tissue evidence="1">Leaf</tissue>
    </source>
</reference>
<protein>
    <submittedName>
        <fullName evidence="1">Uncharacterized protein</fullName>
    </submittedName>
</protein>
<organism evidence="1">
    <name type="scientific">Rhizophora mucronata</name>
    <name type="common">Asiatic mangrove</name>
    <dbReference type="NCBI Taxonomy" id="61149"/>
    <lineage>
        <taxon>Eukaryota</taxon>
        <taxon>Viridiplantae</taxon>
        <taxon>Streptophyta</taxon>
        <taxon>Embryophyta</taxon>
        <taxon>Tracheophyta</taxon>
        <taxon>Spermatophyta</taxon>
        <taxon>Magnoliopsida</taxon>
        <taxon>eudicotyledons</taxon>
        <taxon>Gunneridae</taxon>
        <taxon>Pentapetalae</taxon>
        <taxon>rosids</taxon>
        <taxon>fabids</taxon>
        <taxon>Malpighiales</taxon>
        <taxon>Rhizophoraceae</taxon>
        <taxon>Rhizophora</taxon>
    </lineage>
</organism>
<dbReference type="EMBL" id="GGEC01080743">
    <property type="protein sequence ID" value="MBX61227.1"/>
    <property type="molecule type" value="Transcribed_RNA"/>
</dbReference>
<sequence length="25" mass="3015">MGIFSVRLRAFYYSYTTHITFRTSP</sequence>